<gene>
    <name evidence="1" type="ORF">SPIL2461_LOCUS1846</name>
</gene>
<organism evidence="1 2">
    <name type="scientific">Symbiodinium pilosum</name>
    <name type="common">Dinoflagellate</name>
    <dbReference type="NCBI Taxonomy" id="2952"/>
    <lineage>
        <taxon>Eukaryota</taxon>
        <taxon>Sar</taxon>
        <taxon>Alveolata</taxon>
        <taxon>Dinophyceae</taxon>
        <taxon>Suessiales</taxon>
        <taxon>Symbiodiniaceae</taxon>
        <taxon>Symbiodinium</taxon>
    </lineage>
</organism>
<sequence>MQGVILRWRKRTGVQQSVFLCVKAKADPDPSRGLEGDEICIDMANQERVDMKSESNIIVEFFFSASGSKGYPLNGGYEPTGKDLKCQYNYRFQIEGYNHNQEHVATSDWSNEVFIKPRSTVFDLPLRILKSNFAVPTNSLEYFVEHFAEFNIHGKHPQQLVILSKIRVCYHKNWNDFRDCKSDFCLTAYMGESSVKCEKDTRSGVCQNFDKTGIFQPLDVGLDIDDDEDARTQELDEAIIGPNQSLELGAADRRLQDVFITLRKSSGEDVAEGKLDWWDIVEAFEQSEEQQIFVELCTDKVEGEFDEEWLVWVEAEVTFRNELDPECEQMPFRDRFFQSDPPGEIYYEGMERFVSWDPTSDLTGTALDVEIKEFDIYMSYPDDDLDPVLLVEKAQVSNGGASIMITFPEGISANYVVCQMGVEAYNHDGSLDDGNLPMRSHRFIICRTWNLAEFELMYASFCRMNNMEMERVTEDALASYGMVVAREQLKVVHGLRRTLVFEESLEEDHVLDCPGLIMISEKNIVARHPSVVNGEQIMAGASDAGGSLIRTFSSGKSPLLGGGSLTGSGAGRSGRQGPVIIKPKEYRATFQAIGFLEQLVRNGLQEEICRKDDGPV</sequence>
<dbReference type="OrthoDB" id="438700at2759"/>
<dbReference type="EMBL" id="CAJNIZ010001889">
    <property type="protein sequence ID" value="CAE7202190.1"/>
    <property type="molecule type" value="Genomic_DNA"/>
</dbReference>
<proteinExistence type="predicted"/>
<evidence type="ECO:0000313" key="1">
    <source>
        <dbReference type="EMBL" id="CAE7202190.1"/>
    </source>
</evidence>
<dbReference type="Proteomes" id="UP000649617">
    <property type="component" value="Unassembled WGS sequence"/>
</dbReference>
<evidence type="ECO:0000313" key="2">
    <source>
        <dbReference type="Proteomes" id="UP000649617"/>
    </source>
</evidence>
<dbReference type="AlphaFoldDB" id="A0A812JBG2"/>
<name>A0A812JBG2_SYMPI</name>
<comment type="caution">
    <text evidence="1">The sequence shown here is derived from an EMBL/GenBank/DDBJ whole genome shotgun (WGS) entry which is preliminary data.</text>
</comment>
<reference evidence="1" key="1">
    <citation type="submission" date="2021-02" db="EMBL/GenBank/DDBJ databases">
        <authorList>
            <person name="Dougan E. K."/>
            <person name="Rhodes N."/>
            <person name="Thang M."/>
            <person name="Chan C."/>
        </authorList>
    </citation>
    <scope>NUCLEOTIDE SEQUENCE</scope>
</reference>
<keyword evidence="2" id="KW-1185">Reference proteome</keyword>
<accession>A0A812JBG2</accession>
<protein>
    <submittedName>
        <fullName evidence="1">Uncharacterized protein</fullName>
    </submittedName>
</protein>